<keyword evidence="2" id="KW-0436">Ligase</keyword>
<dbReference type="GO" id="GO:0031956">
    <property type="term" value="F:medium-chain fatty acid-CoA ligase activity"/>
    <property type="evidence" value="ECO:0007669"/>
    <property type="project" value="TreeGrafter"/>
</dbReference>
<dbReference type="PROSITE" id="PS00455">
    <property type="entry name" value="AMP_BINDING"/>
    <property type="match status" value="1"/>
</dbReference>
<dbReference type="SUPFAM" id="SSF56801">
    <property type="entry name" value="Acetyl-CoA synthetase-like"/>
    <property type="match status" value="1"/>
</dbReference>
<dbReference type="Gene3D" id="3.30.300.30">
    <property type="match status" value="1"/>
</dbReference>
<accession>A0A0P9EKT6</accession>
<dbReference type="PANTHER" id="PTHR43201:SF5">
    <property type="entry name" value="MEDIUM-CHAIN ACYL-COA LIGASE ACSF2, MITOCHONDRIAL"/>
    <property type="match status" value="1"/>
</dbReference>
<evidence type="ECO:0000256" key="1">
    <source>
        <dbReference type="ARBA" id="ARBA00006432"/>
    </source>
</evidence>
<dbReference type="InterPro" id="IPR042099">
    <property type="entry name" value="ANL_N_sf"/>
</dbReference>
<dbReference type="PANTHER" id="PTHR43201">
    <property type="entry name" value="ACYL-COA SYNTHETASE"/>
    <property type="match status" value="1"/>
</dbReference>
<dbReference type="Proteomes" id="UP000050482">
    <property type="component" value="Unassembled WGS sequence"/>
</dbReference>
<feature type="domain" description="AMP-dependent synthetase/ligase" evidence="4">
    <location>
        <begin position="17"/>
        <end position="397"/>
    </location>
</feature>
<evidence type="ECO:0000256" key="2">
    <source>
        <dbReference type="ARBA" id="ARBA00022598"/>
    </source>
</evidence>
<dbReference type="OrthoDB" id="9765680at2"/>
<keyword evidence="3" id="KW-1133">Transmembrane helix</keyword>
<dbReference type="EMBL" id="LJCO01000045">
    <property type="protein sequence ID" value="KPV43790.1"/>
    <property type="molecule type" value="Genomic_DNA"/>
</dbReference>
<dbReference type="Pfam" id="PF13193">
    <property type="entry name" value="AMP-binding_C"/>
    <property type="match status" value="1"/>
</dbReference>
<proteinExistence type="inferred from homology"/>
<comment type="caution">
    <text evidence="6">The sequence shown here is derived from an EMBL/GenBank/DDBJ whole genome shotgun (WGS) entry which is preliminary data.</text>
</comment>
<comment type="similarity">
    <text evidence="1">Belongs to the ATP-dependent AMP-binding enzyme family.</text>
</comment>
<reference evidence="6 7" key="1">
    <citation type="submission" date="2015-09" db="EMBL/GenBank/DDBJ databases">
        <title>Draft genome sequence of Alicyclobacillus ferrooxydans DSM 22381.</title>
        <authorList>
            <person name="Hemp J."/>
        </authorList>
    </citation>
    <scope>NUCLEOTIDE SEQUENCE [LARGE SCALE GENOMIC DNA]</scope>
    <source>
        <strain evidence="6 7">TC-34</strain>
    </source>
</reference>
<organism evidence="6 7">
    <name type="scientific">Alicyclobacillus ferrooxydans</name>
    <dbReference type="NCBI Taxonomy" id="471514"/>
    <lineage>
        <taxon>Bacteria</taxon>
        <taxon>Bacillati</taxon>
        <taxon>Bacillota</taxon>
        <taxon>Bacilli</taxon>
        <taxon>Bacillales</taxon>
        <taxon>Alicyclobacillaceae</taxon>
        <taxon>Alicyclobacillus</taxon>
    </lineage>
</organism>
<keyword evidence="3" id="KW-0472">Membrane</keyword>
<protein>
    <recommendedName>
        <fullName evidence="8">AMP-dependent synthetase</fullName>
    </recommendedName>
</protein>
<gene>
    <name evidence="6" type="ORF">AN477_10425</name>
</gene>
<sequence length="540" mass="59432">MSNLLNRLTESLSRTSRACIHYGDAWYSSGTLRKDIETVVHLLDDSRLRRGDRVLLGYPNSYAFVVVYFAILQSGAIAVPFNPDLKKNELAMFLIRTKARFGFFHKNLEVMLREICTGGVSSNDVATSITLESAFITDRLELGVPEMAWTAHSDILSQVTVGDGHCGDSPSTAETFAIDDHTPSDQISDEDAAVLMYTSGTTGRPKAVVLRHRHLLATASQIIESHQLTSDDVSYCFLPLFHINAQVVAVLSTLLSGGRIVIAPRFSASRFWASICEHQVTWVSAVPTVIAILQNVDGPEETPASLRFVRSASAQLPQLVARRFERRFGVPIIQSYGMTEAASQICVNPLPPGERRSDSVGLPMGVELRIVDEDDCDVSVGTVGEVLLRGSSVIERYEEADNQNDFRGGWFHTGDMGRVDADGYVYLTGRKKELINRAGEKVSPYEVEDVIREHPAVEQVAVIGLPDPMYGEEVAAYVVVRESTQALEGLTVEILTLCQESLSRYKWPSKIQVVSQLPVGPTGKIQRTSLKKKVLSAMIS</sequence>
<evidence type="ECO:0008006" key="8">
    <source>
        <dbReference type="Google" id="ProtNLM"/>
    </source>
</evidence>
<feature type="domain" description="AMP-binding enzyme C-terminal" evidence="5">
    <location>
        <begin position="446"/>
        <end position="524"/>
    </location>
</feature>
<keyword evidence="3" id="KW-0812">Transmembrane</keyword>
<evidence type="ECO:0000259" key="5">
    <source>
        <dbReference type="Pfam" id="PF13193"/>
    </source>
</evidence>
<feature type="transmembrane region" description="Helical" evidence="3">
    <location>
        <begin position="62"/>
        <end position="82"/>
    </location>
</feature>
<evidence type="ECO:0000313" key="7">
    <source>
        <dbReference type="Proteomes" id="UP000050482"/>
    </source>
</evidence>
<dbReference type="GO" id="GO:0006631">
    <property type="term" value="P:fatty acid metabolic process"/>
    <property type="evidence" value="ECO:0007669"/>
    <property type="project" value="TreeGrafter"/>
</dbReference>
<dbReference type="PATRIC" id="fig|471514.4.peg.5140"/>
<dbReference type="RefSeq" id="WP_054969096.1">
    <property type="nucleotide sequence ID" value="NZ_LJCO01000045.1"/>
</dbReference>
<evidence type="ECO:0000313" key="6">
    <source>
        <dbReference type="EMBL" id="KPV43790.1"/>
    </source>
</evidence>
<dbReference type="AlphaFoldDB" id="A0A0P9EKT6"/>
<name>A0A0P9EKT6_9BACL</name>
<dbReference type="InterPro" id="IPR045851">
    <property type="entry name" value="AMP-bd_C_sf"/>
</dbReference>
<dbReference type="InterPro" id="IPR020845">
    <property type="entry name" value="AMP-binding_CS"/>
</dbReference>
<dbReference type="InterPro" id="IPR000873">
    <property type="entry name" value="AMP-dep_synth/lig_dom"/>
</dbReference>
<dbReference type="STRING" id="471514.AN477_10425"/>
<evidence type="ECO:0000256" key="3">
    <source>
        <dbReference type="SAM" id="Phobius"/>
    </source>
</evidence>
<dbReference type="Pfam" id="PF00501">
    <property type="entry name" value="AMP-binding"/>
    <property type="match status" value="1"/>
</dbReference>
<dbReference type="Gene3D" id="3.40.50.12780">
    <property type="entry name" value="N-terminal domain of ligase-like"/>
    <property type="match status" value="1"/>
</dbReference>
<evidence type="ECO:0000259" key="4">
    <source>
        <dbReference type="Pfam" id="PF00501"/>
    </source>
</evidence>
<keyword evidence="7" id="KW-1185">Reference proteome</keyword>
<dbReference type="InterPro" id="IPR025110">
    <property type="entry name" value="AMP-bd_C"/>
</dbReference>